<comment type="function">
    <text evidence="7">Catalyzes the dehydrogenation at the alpha-beta position of ACP-bound acyl chains. This results in the introduction of a double bond in the lipidic chain, which is further transferred to the epsilon-amino group of lysine residue in the mycobactin core by MbtK.</text>
</comment>
<evidence type="ECO:0000256" key="4">
    <source>
        <dbReference type="ARBA" id="ARBA00022630"/>
    </source>
</evidence>
<dbReference type="InterPro" id="IPR009075">
    <property type="entry name" value="AcylCo_DH/oxidase_C"/>
</dbReference>
<dbReference type="PANTHER" id="PTHR48083">
    <property type="entry name" value="MEDIUM-CHAIN SPECIFIC ACYL-COA DEHYDROGENASE, MITOCHONDRIAL-RELATED"/>
    <property type="match status" value="1"/>
</dbReference>
<evidence type="ECO:0000256" key="1">
    <source>
        <dbReference type="ARBA" id="ARBA00001974"/>
    </source>
</evidence>
<feature type="domain" description="Acyl-CoA dehydrogenase/oxidase N-terminal" evidence="12">
    <location>
        <begin position="14"/>
        <end position="124"/>
    </location>
</feature>
<comment type="pathway">
    <text evidence="2">Siderophore biosynthesis; mycobactin biosynthesis.</text>
</comment>
<dbReference type="Pfam" id="PF00441">
    <property type="entry name" value="Acyl-CoA_dh_1"/>
    <property type="match status" value="1"/>
</dbReference>
<dbReference type="InterPro" id="IPR006091">
    <property type="entry name" value="Acyl-CoA_Oxase/DH_mid-dom"/>
</dbReference>
<dbReference type="FunFam" id="2.40.110.10:FF:000002">
    <property type="entry name" value="Acyl-CoA dehydrogenase fadE12"/>
    <property type="match status" value="1"/>
</dbReference>
<dbReference type="GO" id="GO:0033539">
    <property type="term" value="P:fatty acid beta-oxidation using acyl-CoA dehydrogenase"/>
    <property type="evidence" value="ECO:0007669"/>
    <property type="project" value="TreeGrafter"/>
</dbReference>
<dbReference type="InterPro" id="IPR013786">
    <property type="entry name" value="AcylCoA_DH/ox_N"/>
</dbReference>
<comment type="cofactor">
    <cofactor evidence="1">
        <name>FAD</name>
        <dbReference type="ChEBI" id="CHEBI:57692"/>
    </cofactor>
</comment>
<dbReference type="PROSITE" id="PS00073">
    <property type="entry name" value="ACYL_COA_DH_2"/>
    <property type="match status" value="1"/>
</dbReference>
<dbReference type="InterPro" id="IPR037069">
    <property type="entry name" value="AcylCoA_DH/ox_N_sf"/>
</dbReference>
<evidence type="ECO:0000256" key="5">
    <source>
        <dbReference type="ARBA" id="ARBA00022827"/>
    </source>
</evidence>
<keyword evidence="6" id="KW-0560">Oxidoreductase</keyword>
<dbReference type="PIRSF" id="PIRSF016578">
    <property type="entry name" value="HsaA"/>
    <property type="match status" value="1"/>
</dbReference>
<dbReference type="Proteomes" id="UP000664731">
    <property type="component" value="Unassembled WGS sequence"/>
</dbReference>
<feature type="domain" description="Acyl-CoA dehydrogenase/oxidase C-terminal" evidence="10">
    <location>
        <begin position="237"/>
        <end position="386"/>
    </location>
</feature>
<evidence type="ECO:0000256" key="6">
    <source>
        <dbReference type="ARBA" id="ARBA00023002"/>
    </source>
</evidence>
<name>A0A939H015_9BURK</name>
<dbReference type="InterPro" id="IPR050741">
    <property type="entry name" value="Acyl-CoA_dehydrogenase"/>
</dbReference>
<dbReference type="EMBL" id="JAFNME010000030">
    <property type="protein sequence ID" value="MBO1250522.1"/>
    <property type="molecule type" value="Genomic_DNA"/>
</dbReference>
<dbReference type="SUPFAM" id="SSF47203">
    <property type="entry name" value="Acyl-CoA dehydrogenase C-terminal domain-like"/>
    <property type="match status" value="1"/>
</dbReference>
<dbReference type="RefSeq" id="WP_207575916.1">
    <property type="nucleotide sequence ID" value="NZ_JAFNME010000030.1"/>
</dbReference>
<evidence type="ECO:0000259" key="11">
    <source>
        <dbReference type="Pfam" id="PF02770"/>
    </source>
</evidence>
<accession>A0A939H015</accession>
<keyword evidence="14" id="KW-1185">Reference proteome</keyword>
<comment type="caution">
    <text evidence="13">The sequence shown here is derived from an EMBL/GenBank/DDBJ whole genome shotgun (WGS) entry which is preliminary data.</text>
</comment>
<dbReference type="InterPro" id="IPR009100">
    <property type="entry name" value="AcylCoA_DH/oxidase_NM_dom_sf"/>
</dbReference>
<dbReference type="GO" id="GO:0050660">
    <property type="term" value="F:flavin adenine dinucleotide binding"/>
    <property type="evidence" value="ECO:0007669"/>
    <property type="project" value="InterPro"/>
</dbReference>
<dbReference type="GO" id="GO:0005737">
    <property type="term" value="C:cytoplasm"/>
    <property type="evidence" value="ECO:0007669"/>
    <property type="project" value="TreeGrafter"/>
</dbReference>
<keyword evidence="5" id="KW-0274">FAD</keyword>
<feature type="domain" description="Acyl-CoA oxidase/dehydrogenase middle" evidence="11">
    <location>
        <begin position="129"/>
        <end position="223"/>
    </location>
</feature>
<dbReference type="FunFam" id="1.20.140.10:FF:000001">
    <property type="entry name" value="Acyl-CoA dehydrogenase"/>
    <property type="match status" value="1"/>
</dbReference>
<evidence type="ECO:0000256" key="8">
    <source>
        <dbReference type="ARBA" id="ARBA00040394"/>
    </source>
</evidence>
<evidence type="ECO:0000256" key="7">
    <source>
        <dbReference type="ARBA" id="ARBA00037085"/>
    </source>
</evidence>
<sequence length="388" mass="41937">MLPHTLLTADAQAELALFTDALERFCDAEIEPHYRAWEKAGIVPRELFLKMGDNGYLCADVPEQYGGSGANVHFSFAVIEVLARRGYGGLVGGLEVHSDIIPPYLLHCGTEAQRQHWLPRLVSGAAVGAIGMTEPGAGSDLKAIRTTARKEGDGYVINGSKIFISNGQHCDLIVLAAKTDPAGGAKGVSLFLVDTQTPGFSHGQNLEKIGQHAGDTSELFFNDLRVPADALLGGIEGQGFTQMMRELPRERLVIGVQSVYGAQGALNATLRYVQERQAFGQPLAQFQNTRFTLAQCATEVAAAQAFLHASIAAYERGQLTPEAASALKLHTTEMFGRVADACLQLFGGYGYMAEYPISRFWTDARVMRIYGGTSEIMKEIVARGLLKP</sequence>
<proteinExistence type="inferred from homology"/>
<dbReference type="InterPro" id="IPR006089">
    <property type="entry name" value="Acyl-CoA_DH_CS"/>
</dbReference>
<dbReference type="Gene3D" id="1.20.140.10">
    <property type="entry name" value="Butyryl-CoA Dehydrogenase, subunit A, domain 3"/>
    <property type="match status" value="1"/>
</dbReference>
<dbReference type="PROSITE" id="PS00072">
    <property type="entry name" value="ACYL_COA_DH_1"/>
    <property type="match status" value="1"/>
</dbReference>
<evidence type="ECO:0000256" key="9">
    <source>
        <dbReference type="ARBA" id="ARBA00042660"/>
    </source>
</evidence>
<dbReference type="AlphaFoldDB" id="A0A939H015"/>
<evidence type="ECO:0000256" key="3">
    <source>
        <dbReference type="ARBA" id="ARBA00009347"/>
    </source>
</evidence>
<evidence type="ECO:0000313" key="13">
    <source>
        <dbReference type="EMBL" id="MBO1250522.1"/>
    </source>
</evidence>
<evidence type="ECO:0000256" key="2">
    <source>
        <dbReference type="ARBA" id="ARBA00005102"/>
    </source>
</evidence>
<dbReference type="SUPFAM" id="SSF56645">
    <property type="entry name" value="Acyl-CoA dehydrogenase NM domain-like"/>
    <property type="match status" value="1"/>
</dbReference>
<organism evidence="13 14">
    <name type="scientific">Comamonas denitrificans</name>
    <dbReference type="NCBI Taxonomy" id="117506"/>
    <lineage>
        <taxon>Bacteria</taxon>
        <taxon>Pseudomonadati</taxon>
        <taxon>Pseudomonadota</taxon>
        <taxon>Betaproteobacteria</taxon>
        <taxon>Burkholderiales</taxon>
        <taxon>Comamonadaceae</taxon>
        <taxon>Comamonas</taxon>
    </lineage>
</organism>
<evidence type="ECO:0000313" key="14">
    <source>
        <dbReference type="Proteomes" id="UP000664731"/>
    </source>
</evidence>
<dbReference type="GO" id="GO:0003995">
    <property type="term" value="F:acyl-CoA dehydrogenase activity"/>
    <property type="evidence" value="ECO:0007669"/>
    <property type="project" value="InterPro"/>
</dbReference>
<keyword evidence="4" id="KW-0285">Flavoprotein</keyword>
<dbReference type="Pfam" id="PF02771">
    <property type="entry name" value="Acyl-CoA_dh_N"/>
    <property type="match status" value="1"/>
</dbReference>
<dbReference type="InterPro" id="IPR046373">
    <property type="entry name" value="Acyl-CoA_Oxase/DH_mid-dom_sf"/>
</dbReference>
<gene>
    <name evidence="13" type="ORF">J1777_11905</name>
</gene>
<dbReference type="Gene3D" id="2.40.110.10">
    <property type="entry name" value="Butyryl-CoA Dehydrogenase, subunit A, domain 2"/>
    <property type="match status" value="1"/>
</dbReference>
<comment type="similarity">
    <text evidence="3">Belongs to the acyl-CoA dehydrogenase family.</text>
</comment>
<evidence type="ECO:0000259" key="10">
    <source>
        <dbReference type="Pfam" id="PF00441"/>
    </source>
</evidence>
<dbReference type="InterPro" id="IPR036250">
    <property type="entry name" value="AcylCo_DH-like_C"/>
</dbReference>
<evidence type="ECO:0000259" key="12">
    <source>
        <dbReference type="Pfam" id="PF02771"/>
    </source>
</evidence>
<dbReference type="Pfam" id="PF02770">
    <property type="entry name" value="Acyl-CoA_dh_M"/>
    <property type="match status" value="1"/>
</dbReference>
<dbReference type="Gene3D" id="1.10.540.10">
    <property type="entry name" value="Acyl-CoA dehydrogenase/oxidase, N-terminal domain"/>
    <property type="match status" value="1"/>
</dbReference>
<protein>
    <recommendedName>
        <fullName evidence="8">Acyl-[acyl-carrier-protein] dehydrogenase MbtN</fullName>
    </recommendedName>
    <alternativeName>
        <fullName evidence="9">Mycobactin synthase protein N</fullName>
    </alternativeName>
</protein>
<dbReference type="PANTHER" id="PTHR48083:SF20">
    <property type="entry name" value="LONG-CHAIN SPECIFIC ACYL-COA DEHYDROGENASE, MITOCHONDRIAL"/>
    <property type="match status" value="1"/>
</dbReference>
<reference evidence="13" key="1">
    <citation type="submission" date="2021-03" db="EMBL/GenBank/DDBJ databases">
        <title>Comamonas denitrificans.</title>
        <authorList>
            <person name="Finster K."/>
        </authorList>
    </citation>
    <scope>NUCLEOTIDE SEQUENCE</scope>
    <source>
        <strain evidence="13">MM2021_4</strain>
    </source>
</reference>